<gene>
    <name evidence="1" type="ORF">J2W98_003408</name>
</gene>
<keyword evidence="2" id="KW-1185">Reference proteome</keyword>
<dbReference type="EMBL" id="JAVDUG010000004">
    <property type="protein sequence ID" value="MDR6779128.1"/>
    <property type="molecule type" value="Genomic_DNA"/>
</dbReference>
<protein>
    <submittedName>
        <fullName evidence="1">Uncharacterized protein</fullName>
    </submittedName>
</protein>
<organism evidence="1 2">
    <name type="scientific">Paenibacillus peoriae</name>
    <dbReference type="NCBI Taxonomy" id="59893"/>
    <lineage>
        <taxon>Bacteria</taxon>
        <taxon>Bacillati</taxon>
        <taxon>Bacillota</taxon>
        <taxon>Bacilli</taxon>
        <taxon>Bacillales</taxon>
        <taxon>Paenibacillaceae</taxon>
        <taxon>Paenibacillus</taxon>
    </lineage>
</organism>
<sequence>MAATNFRTEKLLKELEALFQNRLDNFGDFNFF</sequence>
<name>A0ABU1QHJ7_9BACL</name>
<proteinExistence type="predicted"/>
<accession>A0ABU1QHJ7</accession>
<comment type="caution">
    <text evidence="1">The sequence shown here is derived from an EMBL/GenBank/DDBJ whole genome shotgun (WGS) entry which is preliminary data.</text>
</comment>
<evidence type="ECO:0000313" key="1">
    <source>
        <dbReference type="EMBL" id="MDR6779128.1"/>
    </source>
</evidence>
<reference evidence="1 2" key="1">
    <citation type="submission" date="2023-07" db="EMBL/GenBank/DDBJ databases">
        <title>Sorghum-associated microbial communities from plants grown in Nebraska, USA.</title>
        <authorList>
            <person name="Schachtman D."/>
        </authorList>
    </citation>
    <scope>NUCLEOTIDE SEQUENCE [LARGE SCALE GENOMIC DNA]</scope>
    <source>
        <strain evidence="1 2">BE143</strain>
    </source>
</reference>
<evidence type="ECO:0000313" key="2">
    <source>
        <dbReference type="Proteomes" id="UP001266807"/>
    </source>
</evidence>
<dbReference type="Proteomes" id="UP001266807">
    <property type="component" value="Unassembled WGS sequence"/>
</dbReference>